<dbReference type="Gene3D" id="3.20.20.30">
    <property type="entry name" value="Luciferase-like domain"/>
    <property type="match status" value="2"/>
</dbReference>
<dbReference type="NCBIfam" id="TIGR03620">
    <property type="entry name" value="F420_MSMEG_4141"/>
    <property type="match status" value="1"/>
</dbReference>
<evidence type="ECO:0000313" key="3">
    <source>
        <dbReference type="Proteomes" id="UP000306985"/>
    </source>
</evidence>
<dbReference type="InterPro" id="IPR050766">
    <property type="entry name" value="Bact_Lucif_Oxidored"/>
</dbReference>
<protein>
    <submittedName>
        <fullName evidence="2">LLM class F420-dependent oxidoreductase</fullName>
    </submittedName>
</protein>
<dbReference type="Proteomes" id="UP000306985">
    <property type="component" value="Unassembled WGS sequence"/>
</dbReference>
<keyword evidence="3" id="KW-1185">Reference proteome</keyword>
<dbReference type="Pfam" id="PF00296">
    <property type="entry name" value="Bac_luciferase"/>
    <property type="match status" value="1"/>
</dbReference>
<dbReference type="PANTHER" id="PTHR30137">
    <property type="entry name" value="LUCIFERASE-LIKE MONOOXYGENASE"/>
    <property type="match status" value="1"/>
</dbReference>
<accession>A0A4U6QA30</accession>
<sequence length="281" mass="29877">MELGRYGIWIRKQDVSPDFARQVEELGYGTLWVGASPGGDLAEVEALLAATDRIVVATGVVNMWATPAAEAAAAHHRLADRFGARFLLGVGIGHRESTAEYRTPYATIVDYLDELDEAGVPASGRVLAALGPRVLRLSGERAVGAHPYFTTPEHTRLARETLGTGPLLAPEQKVVLDTDPRRARELARPTAAYYLERVNYRRNLQRLGWSDADVAGGGSDALIDALARHGDAQTLAAGLDEHLAAGADHVCAQVLTPGGDGDEAARSAGVRALAEALRLSS</sequence>
<organism evidence="2 3">
    <name type="scientific">Nakamurella flava</name>
    <dbReference type="NCBI Taxonomy" id="2576308"/>
    <lineage>
        <taxon>Bacteria</taxon>
        <taxon>Bacillati</taxon>
        <taxon>Actinomycetota</taxon>
        <taxon>Actinomycetes</taxon>
        <taxon>Nakamurellales</taxon>
        <taxon>Nakamurellaceae</taxon>
        <taxon>Nakamurella</taxon>
    </lineage>
</organism>
<evidence type="ECO:0000313" key="2">
    <source>
        <dbReference type="EMBL" id="TKV56807.1"/>
    </source>
</evidence>
<dbReference type="InterPro" id="IPR036661">
    <property type="entry name" value="Luciferase-like_sf"/>
</dbReference>
<dbReference type="GO" id="GO:0016705">
    <property type="term" value="F:oxidoreductase activity, acting on paired donors, with incorporation or reduction of molecular oxygen"/>
    <property type="evidence" value="ECO:0007669"/>
    <property type="project" value="InterPro"/>
</dbReference>
<reference evidence="2 3" key="1">
    <citation type="submission" date="2019-05" db="EMBL/GenBank/DDBJ databases">
        <title>Nakamurella sp. N5BH11, whole genome shotgun sequence.</title>
        <authorList>
            <person name="Tuo L."/>
        </authorList>
    </citation>
    <scope>NUCLEOTIDE SEQUENCE [LARGE SCALE GENOMIC DNA]</scope>
    <source>
        <strain evidence="2 3">N5BH11</strain>
    </source>
</reference>
<proteinExistence type="predicted"/>
<evidence type="ECO:0000259" key="1">
    <source>
        <dbReference type="Pfam" id="PF00296"/>
    </source>
</evidence>
<dbReference type="EMBL" id="SZZH01000006">
    <property type="protein sequence ID" value="TKV56807.1"/>
    <property type="molecule type" value="Genomic_DNA"/>
</dbReference>
<feature type="domain" description="Luciferase-like" evidence="1">
    <location>
        <begin position="18"/>
        <end position="113"/>
    </location>
</feature>
<dbReference type="InterPro" id="IPR019922">
    <property type="entry name" value="Lucif-like_OxRdatse_MSMEG_4141"/>
</dbReference>
<name>A0A4U6QA30_9ACTN</name>
<dbReference type="OrthoDB" id="4760590at2"/>
<dbReference type="AlphaFoldDB" id="A0A4U6QA30"/>
<dbReference type="GO" id="GO:0005829">
    <property type="term" value="C:cytosol"/>
    <property type="evidence" value="ECO:0007669"/>
    <property type="project" value="TreeGrafter"/>
</dbReference>
<comment type="caution">
    <text evidence="2">The sequence shown here is derived from an EMBL/GenBank/DDBJ whole genome shotgun (WGS) entry which is preliminary data.</text>
</comment>
<dbReference type="InterPro" id="IPR011251">
    <property type="entry name" value="Luciferase-like_dom"/>
</dbReference>
<dbReference type="RefSeq" id="WP_137451194.1">
    <property type="nucleotide sequence ID" value="NZ_SZZH01000006.1"/>
</dbReference>
<dbReference type="SUPFAM" id="SSF51679">
    <property type="entry name" value="Bacterial luciferase-like"/>
    <property type="match status" value="1"/>
</dbReference>
<gene>
    <name evidence="2" type="ORF">FDO65_18345</name>
</gene>
<dbReference type="PANTHER" id="PTHR30137:SF18">
    <property type="entry name" value="CONSERVED PROTEIN"/>
    <property type="match status" value="1"/>
</dbReference>